<dbReference type="GO" id="GO:0005737">
    <property type="term" value="C:cytoplasm"/>
    <property type="evidence" value="ECO:0007669"/>
    <property type="project" value="UniProtKB-SubCell"/>
</dbReference>
<feature type="binding site" evidence="16">
    <location>
        <position position="184"/>
    </location>
    <ligand>
        <name>substrate</name>
    </ligand>
</feature>
<dbReference type="GO" id="GO:0005524">
    <property type="term" value="F:ATP binding"/>
    <property type="evidence" value="ECO:0007669"/>
    <property type="project" value="UniProtKB-UniRule"/>
</dbReference>
<dbReference type="NCBIfam" id="TIGR00671">
    <property type="entry name" value="baf"/>
    <property type="match status" value="1"/>
</dbReference>
<evidence type="ECO:0000256" key="6">
    <source>
        <dbReference type="ARBA" id="ARBA00012102"/>
    </source>
</evidence>
<dbReference type="GO" id="GO:0004594">
    <property type="term" value="F:pantothenate kinase activity"/>
    <property type="evidence" value="ECO:0007669"/>
    <property type="project" value="UniProtKB-UniRule"/>
</dbReference>
<feature type="binding site" evidence="16">
    <location>
        <position position="132"/>
    </location>
    <ligand>
        <name>ATP</name>
        <dbReference type="ChEBI" id="CHEBI:30616"/>
    </ligand>
</feature>
<evidence type="ECO:0000256" key="5">
    <source>
        <dbReference type="ARBA" id="ARBA00011738"/>
    </source>
</evidence>
<organism evidence="17 18">
    <name type="scientific">Tepidibacillus fermentans</name>
    <dbReference type="NCBI Taxonomy" id="1281767"/>
    <lineage>
        <taxon>Bacteria</taxon>
        <taxon>Bacillati</taxon>
        <taxon>Bacillota</taxon>
        <taxon>Bacilli</taxon>
        <taxon>Bacillales</taxon>
        <taxon>Bacillaceae</taxon>
        <taxon>Tepidibacillus</taxon>
    </lineage>
</organism>
<dbReference type="PANTHER" id="PTHR34265">
    <property type="entry name" value="TYPE III PANTOTHENATE KINASE"/>
    <property type="match status" value="1"/>
</dbReference>
<dbReference type="UniPathway" id="UPA00241">
    <property type="reaction ID" value="UER00352"/>
</dbReference>
<comment type="similarity">
    <text evidence="14 16">Belongs to the type III pantothenate kinase family.</text>
</comment>
<dbReference type="OrthoDB" id="9804707at2"/>
<feature type="binding site" evidence="16">
    <location>
        <position position="129"/>
    </location>
    <ligand>
        <name>K(+)</name>
        <dbReference type="ChEBI" id="CHEBI:29103"/>
    </ligand>
</feature>
<gene>
    <name evidence="16" type="primary">coaX</name>
    <name evidence="17" type="ORF">EDD72_11812</name>
</gene>
<evidence type="ECO:0000256" key="16">
    <source>
        <dbReference type="HAMAP-Rule" id="MF_01274"/>
    </source>
</evidence>
<keyword evidence="11 16" id="KW-0067">ATP-binding</keyword>
<dbReference type="NCBIfam" id="NF009848">
    <property type="entry name" value="PRK13318.1-6"/>
    <property type="match status" value="1"/>
</dbReference>
<keyword evidence="7 16" id="KW-0963">Cytoplasm</keyword>
<dbReference type="PANTHER" id="PTHR34265:SF1">
    <property type="entry name" value="TYPE III PANTOTHENATE KINASE"/>
    <property type="match status" value="1"/>
</dbReference>
<evidence type="ECO:0000256" key="13">
    <source>
        <dbReference type="ARBA" id="ARBA00022993"/>
    </source>
</evidence>
<evidence type="ECO:0000256" key="8">
    <source>
        <dbReference type="ARBA" id="ARBA00022679"/>
    </source>
</evidence>
<reference evidence="17 18" key="1">
    <citation type="submission" date="2019-03" db="EMBL/GenBank/DDBJ databases">
        <title>Genomic Encyclopedia of Type Strains, Phase IV (KMG-IV): sequencing the most valuable type-strain genomes for metagenomic binning, comparative biology and taxonomic classification.</title>
        <authorList>
            <person name="Goeker M."/>
        </authorList>
    </citation>
    <scope>NUCLEOTIDE SEQUENCE [LARGE SCALE GENOMIC DNA]</scope>
    <source>
        <strain evidence="17 18">DSM 23802</strain>
    </source>
</reference>
<dbReference type="Gene3D" id="3.30.420.40">
    <property type="match status" value="2"/>
</dbReference>
<comment type="function">
    <text evidence="16">Catalyzes the phosphorylation of pantothenate (Pan), the first step in CoA biosynthesis.</text>
</comment>
<evidence type="ECO:0000256" key="2">
    <source>
        <dbReference type="ARBA" id="ARBA00001958"/>
    </source>
</evidence>
<comment type="pathway">
    <text evidence="4 16">Cofactor biosynthesis; coenzyme A biosynthesis; CoA from (R)-pantothenate: step 1/5.</text>
</comment>
<dbReference type="EC" id="2.7.1.33" evidence="6 16"/>
<comment type="catalytic activity">
    <reaction evidence="1 16">
        <text>(R)-pantothenate + ATP = (R)-4'-phosphopantothenate + ADP + H(+)</text>
        <dbReference type="Rhea" id="RHEA:16373"/>
        <dbReference type="ChEBI" id="CHEBI:10986"/>
        <dbReference type="ChEBI" id="CHEBI:15378"/>
        <dbReference type="ChEBI" id="CHEBI:29032"/>
        <dbReference type="ChEBI" id="CHEBI:30616"/>
        <dbReference type="ChEBI" id="CHEBI:456216"/>
        <dbReference type="EC" id="2.7.1.33"/>
    </reaction>
</comment>
<evidence type="ECO:0000256" key="4">
    <source>
        <dbReference type="ARBA" id="ARBA00005225"/>
    </source>
</evidence>
<dbReference type="EMBL" id="SMAB01000018">
    <property type="protein sequence ID" value="TCS80142.1"/>
    <property type="molecule type" value="Genomic_DNA"/>
</dbReference>
<dbReference type="Pfam" id="PF03309">
    <property type="entry name" value="Pan_kinase"/>
    <property type="match status" value="1"/>
</dbReference>
<dbReference type="InterPro" id="IPR004619">
    <property type="entry name" value="Type_III_PanK"/>
</dbReference>
<sequence length="254" mass="27726">MILVIDVGNTNTVIGVYQDQELLVYWRIASDKNKTEDEFGMILKNLFVHQQIQFSNITGAIISSVVPPMIYPLEKMVKKYFGIQPIIVGPGVKTGINIKMENPREVGADRIVNAVAAIEIYGTPLIIVDFGTATTFDFIDEQGIYQGGAIAPGIGISTEALYQKAAKLPRIELVKPANVIGKNTITAMQSGIVFGFAGQVDAIVERMKQQSRSVPKVIATGGLAELISSESRSIDVVNPFLTLEGLRIIYLRNQ</sequence>
<feature type="binding site" evidence="16">
    <location>
        <begin position="107"/>
        <end position="110"/>
    </location>
    <ligand>
        <name>substrate</name>
    </ligand>
</feature>
<comment type="caution">
    <text evidence="16">Lacks conserved residue(s) required for the propagation of feature annotation.</text>
</comment>
<evidence type="ECO:0000256" key="12">
    <source>
        <dbReference type="ARBA" id="ARBA00022958"/>
    </source>
</evidence>
<dbReference type="NCBIfam" id="NF009847">
    <property type="entry name" value="PRK13318.1-5"/>
    <property type="match status" value="1"/>
</dbReference>
<name>A0A4V2US62_9BACI</name>
<dbReference type="SUPFAM" id="SSF53067">
    <property type="entry name" value="Actin-like ATPase domain"/>
    <property type="match status" value="2"/>
</dbReference>
<proteinExistence type="inferred from homology"/>
<dbReference type="Proteomes" id="UP000295788">
    <property type="component" value="Unassembled WGS sequence"/>
</dbReference>
<evidence type="ECO:0000313" key="17">
    <source>
        <dbReference type="EMBL" id="TCS80142.1"/>
    </source>
</evidence>
<dbReference type="HAMAP" id="MF_01274">
    <property type="entry name" value="Pantothen_kinase_3"/>
    <property type="match status" value="1"/>
</dbReference>
<comment type="cofactor">
    <cofactor evidence="16">
        <name>NH4(+)</name>
        <dbReference type="ChEBI" id="CHEBI:28938"/>
    </cofactor>
    <cofactor evidence="16">
        <name>K(+)</name>
        <dbReference type="ChEBI" id="CHEBI:29103"/>
    </cofactor>
    <text evidence="16">A monovalent cation. Ammonium or potassium.</text>
</comment>
<dbReference type="RefSeq" id="WP_132769960.1">
    <property type="nucleotide sequence ID" value="NZ_SMAB01000018.1"/>
</dbReference>
<evidence type="ECO:0000256" key="11">
    <source>
        <dbReference type="ARBA" id="ARBA00022840"/>
    </source>
</evidence>
<comment type="cofactor">
    <cofactor evidence="2">
        <name>K(+)</name>
        <dbReference type="ChEBI" id="CHEBI:29103"/>
    </cofactor>
</comment>
<keyword evidence="18" id="KW-1185">Reference proteome</keyword>
<keyword evidence="9 16" id="KW-0547">Nucleotide-binding</keyword>
<comment type="subunit">
    <text evidence="5 16">Homodimer.</text>
</comment>
<protein>
    <recommendedName>
        <fullName evidence="15 16">Type III pantothenate kinase</fullName>
        <ecNumber evidence="6 16">2.7.1.33</ecNumber>
    </recommendedName>
    <alternativeName>
        <fullName evidence="16">PanK-III</fullName>
    </alternativeName>
    <alternativeName>
        <fullName evidence="16">Pantothenic acid kinase</fullName>
    </alternativeName>
</protein>
<evidence type="ECO:0000256" key="9">
    <source>
        <dbReference type="ARBA" id="ARBA00022741"/>
    </source>
</evidence>
<evidence type="ECO:0000256" key="1">
    <source>
        <dbReference type="ARBA" id="ARBA00001206"/>
    </source>
</evidence>
<dbReference type="GO" id="GO:0046872">
    <property type="term" value="F:metal ion binding"/>
    <property type="evidence" value="ECO:0007669"/>
    <property type="project" value="UniProtKB-KW"/>
</dbReference>
<dbReference type="GO" id="GO:0015937">
    <property type="term" value="P:coenzyme A biosynthetic process"/>
    <property type="evidence" value="ECO:0007669"/>
    <property type="project" value="UniProtKB-UniRule"/>
</dbReference>
<evidence type="ECO:0000256" key="15">
    <source>
        <dbReference type="ARBA" id="ARBA00040883"/>
    </source>
</evidence>
<feature type="active site" description="Proton acceptor" evidence="16">
    <location>
        <position position="109"/>
    </location>
</feature>
<feature type="binding site" evidence="16">
    <location>
        <begin position="6"/>
        <end position="13"/>
    </location>
    <ligand>
        <name>ATP</name>
        <dbReference type="ChEBI" id="CHEBI:30616"/>
    </ligand>
</feature>
<evidence type="ECO:0000256" key="14">
    <source>
        <dbReference type="ARBA" id="ARBA00038036"/>
    </source>
</evidence>
<dbReference type="NCBIfam" id="NF009855">
    <property type="entry name" value="PRK13321.1"/>
    <property type="match status" value="1"/>
</dbReference>
<keyword evidence="12 16" id="KW-0630">Potassium</keyword>
<evidence type="ECO:0000256" key="3">
    <source>
        <dbReference type="ARBA" id="ARBA00004496"/>
    </source>
</evidence>
<dbReference type="AlphaFoldDB" id="A0A4V2US62"/>
<accession>A0A4V2US62</accession>
<evidence type="ECO:0000256" key="7">
    <source>
        <dbReference type="ARBA" id="ARBA00022490"/>
    </source>
</evidence>
<keyword evidence="10 16" id="KW-0418">Kinase</keyword>
<keyword evidence="13 16" id="KW-0173">Coenzyme A biosynthesis</keyword>
<dbReference type="CDD" id="cd24015">
    <property type="entry name" value="ASKHA_NBD_PanK-III"/>
    <property type="match status" value="1"/>
</dbReference>
<keyword evidence="16" id="KW-0479">Metal-binding</keyword>
<keyword evidence="8 16" id="KW-0808">Transferase</keyword>
<comment type="caution">
    <text evidence="17">The sequence shown here is derived from an EMBL/GenBank/DDBJ whole genome shotgun (WGS) entry which is preliminary data.</text>
</comment>
<evidence type="ECO:0000256" key="10">
    <source>
        <dbReference type="ARBA" id="ARBA00022777"/>
    </source>
</evidence>
<dbReference type="InterPro" id="IPR043129">
    <property type="entry name" value="ATPase_NBD"/>
</dbReference>
<evidence type="ECO:0000313" key="18">
    <source>
        <dbReference type="Proteomes" id="UP000295788"/>
    </source>
</evidence>
<comment type="subcellular location">
    <subcellularLocation>
        <location evidence="3 16">Cytoplasm</location>
    </subcellularLocation>
</comment>